<dbReference type="PANTHER" id="PTHR43096">
    <property type="entry name" value="DNAJ HOMOLOG 1, MITOCHONDRIAL-RELATED"/>
    <property type="match status" value="1"/>
</dbReference>
<evidence type="ECO:0000259" key="4">
    <source>
        <dbReference type="PROSITE" id="PS50076"/>
    </source>
</evidence>
<dbReference type="PANTHER" id="PTHR43096:SF52">
    <property type="entry name" value="DNAJ HOMOLOG 1, MITOCHONDRIAL-RELATED"/>
    <property type="match status" value="1"/>
</dbReference>
<reference evidence="7" key="4">
    <citation type="submission" date="2017-10" db="EMBL/GenBank/DDBJ databases">
        <authorList>
            <person name="Banno H."/>
            <person name="Chua N.-H."/>
        </authorList>
    </citation>
    <scope>NUCLEOTIDE SEQUENCE [LARGE SCALE GENOMIC DNA]</scope>
    <source>
        <strain evidence="7">Kuenenia_mbr1_ru-nijmegen</strain>
    </source>
</reference>
<dbReference type="CDD" id="cd06257">
    <property type="entry name" value="DnaJ"/>
    <property type="match status" value="1"/>
</dbReference>
<dbReference type="OrthoDB" id="9779889at2"/>
<dbReference type="Pfam" id="PF13176">
    <property type="entry name" value="TPR_7"/>
    <property type="match status" value="1"/>
</dbReference>
<dbReference type="PROSITE" id="PS50076">
    <property type="entry name" value="DNAJ_2"/>
    <property type="match status" value="1"/>
</dbReference>
<dbReference type="PROSITE" id="PS50005">
    <property type="entry name" value="TPR"/>
    <property type="match status" value="1"/>
</dbReference>
<proteinExistence type="predicted"/>
<sequence length="273" mass="32234">MVNYYNILEVHEEVSAEEIKRSFRTLIKKFHPDINGSNKKWAESKTKIIIQAYKTLSDTHSRKQYDTLHKHSQNKQNTVRDAKPKTSSTKSEKISMEIRIIFSDLLNGYTSSAIEKYEYLLNTSPDTDFFLHLNHRDFIDCKFLLAEAYEKSGEYELSIKLYEYILEKGKQAAYRQHLLEETKERIRNIYCRKLAKKSSPDKALIHYQNLLKLDLCKNEQAFVYKKMAECSLKLQDYENALKYLHVALSLKPKLQGLNKLRINLNQYLQNCFI</sequence>
<dbReference type="EMBL" id="CP049055">
    <property type="protein sequence ID" value="QII10727.1"/>
    <property type="molecule type" value="Genomic_DNA"/>
</dbReference>
<evidence type="ECO:0000313" key="8">
    <source>
        <dbReference type="Proteomes" id="UP000221734"/>
    </source>
</evidence>
<keyword evidence="1" id="KW-0143">Chaperone</keyword>
<reference evidence="5" key="2">
    <citation type="submission" date="2006-01" db="EMBL/GenBank/DDBJ databases">
        <authorList>
            <person name="Genoscope"/>
        </authorList>
    </citation>
    <scope>NUCLEOTIDE SEQUENCE</scope>
</reference>
<dbReference type="KEGG" id="kst:KSMBR1_2782"/>
<gene>
    <name evidence="7" type="primary">dnaJ_2</name>
    <name evidence="6" type="synonym">dnaJ</name>
    <name evidence="6" type="ORF">KsCSTR_13480</name>
    <name evidence="7" type="ORF">KSMBR1_2782</name>
    <name evidence="5" type="ORF">kuste2944</name>
</gene>
<dbReference type="GO" id="GO:0051082">
    <property type="term" value="F:unfolded protein binding"/>
    <property type="evidence" value="ECO:0007669"/>
    <property type="project" value="TreeGrafter"/>
</dbReference>
<dbReference type="InterPro" id="IPR011990">
    <property type="entry name" value="TPR-like_helical_dom_sf"/>
</dbReference>
<dbReference type="InterPro" id="IPR036869">
    <property type="entry name" value="J_dom_sf"/>
</dbReference>
<keyword evidence="2" id="KW-0802">TPR repeat</keyword>
<evidence type="ECO:0000256" key="3">
    <source>
        <dbReference type="SAM" id="MobiDB-lite"/>
    </source>
</evidence>
<evidence type="ECO:0000313" key="9">
    <source>
        <dbReference type="Proteomes" id="UP000501926"/>
    </source>
</evidence>
<accession>Q1Q116</accession>
<reference evidence="5" key="1">
    <citation type="journal article" date="2006" name="Nature">
        <title>Deciphering the evolution and metabolism of an anammox bacterium from a community genome.</title>
        <authorList>
            <person name="Strous M."/>
            <person name="Pelletier E."/>
            <person name="Mangenot S."/>
            <person name="Rattei T."/>
            <person name="Lehner A."/>
            <person name="Taylor M.W."/>
            <person name="Horn M."/>
            <person name="Daims H."/>
            <person name="Bartol-Mavel D."/>
            <person name="Wincker P."/>
            <person name="Barbe V."/>
            <person name="Fonknechten N."/>
            <person name="Vallenet D."/>
            <person name="Segurens B."/>
            <person name="Schenowitz-Truong C."/>
            <person name="Medigue C."/>
            <person name="Collingro A."/>
            <person name="Snel B."/>
            <person name="Dutilh B.E."/>
            <person name="OpDenCamp H.J.M."/>
            <person name="vanDerDrift C."/>
            <person name="Cirpus I."/>
            <person name="vanDePas-Schoonen K.T."/>
            <person name="Harhangi H.R."/>
            <person name="vanNiftrik L."/>
            <person name="Schmid M."/>
            <person name="Keltjens J."/>
            <person name="vanDeVossenberg J."/>
            <person name="Kartal B."/>
            <person name="Meier H."/>
            <person name="Frishman D."/>
            <person name="Huynen M.A."/>
            <person name="Mewes H."/>
            <person name="Weissenbach J."/>
            <person name="Jetten M.S.M."/>
            <person name="Wagner M."/>
            <person name="LePaslier D."/>
        </authorList>
    </citation>
    <scope>NUCLEOTIDE SEQUENCE</scope>
</reference>
<reference evidence="6 9" key="5">
    <citation type="submission" date="2020-02" db="EMBL/GenBank/DDBJ databases">
        <title>Newly sequenced genome of strain CSTR1 showed variability in Candidatus Kuenenia stuttgartiensis genomes.</title>
        <authorList>
            <person name="Ding C."/>
            <person name="Adrian L."/>
        </authorList>
    </citation>
    <scope>NUCLEOTIDE SEQUENCE [LARGE SCALE GENOMIC DNA]</scope>
    <source>
        <strain evidence="6 9">CSTR1</strain>
    </source>
</reference>
<dbReference type="InterPro" id="IPR019734">
    <property type="entry name" value="TPR_rpt"/>
</dbReference>
<dbReference type="Gene3D" id="1.25.40.10">
    <property type="entry name" value="Tetratricopeptide repeat domain"/>
    <property type="match status" value="1"/>
</dbReference>
<dbReference type="SUPFAM" id="SSF46565">
    <property type="entry name" value="Chaperone J-domain"/>
    <property type="match status" value="1"/>
</dbReference>
<dbReference type="EMBL" id="LT934425">
    <property type="protein sequence ID" value="SOH05269.1"/>
    <property type="molecule type" value="Genomic_DNA"/>
</dbReference>
<dbReference type="Proteomes" id="UP000501926">
    <property type="component" value="Chromosome"/>
</dbReference>
<dbReference type="RefSeq" id="WP_099325871.1">
    <property type="nucleotide sequence ID" value="NZ_CP049055.1"/>
</dbReference>
<evidence type="ECO:0000256" key="2">
    <source>
        <dbReference type="PROSITE-ProRule" id="PRU00339"/>
    </source>
</evidence>
<evidence type="ECO:0000313" key="5">
    <source>
        <dbReference type="EMBL" id="CAJ73697.1"/>
    </source>
</evidence>
<dbReference type="Pfam" id="PF00226">
    <property type="entry name" value="DnaJ"/>
    <property type="match status" value="1"/>
</dbReference>
<keyword evidence="8" id="KW-1185">Reference proteome</keyword>
<evidence type="ECO:0000313" key="6">
    <source>
        <dbReference type="EMBL" id="QII10727.1"/>
    </source>
</evidence>
<dbReference type="AlphaFoldDB" id="Q1Q116"/>
<dbReference type="Proteomes" id="UP000221734">
    <property type="component" value="Chromosome Kuenenia_stuttgartiensis_MBR1"/>
</dbReference>
<dbReference type="Gene3D" id="1.10.287.110">
    <property type="entry name" value="DnaJ domain"/>
    <property type="match status" value="1"/>
</dbReference>
<dbReference type="InterPro" id="IPR001623">
    <property type="entry name" value="DnaJ_domain"/>
</dbReference>
<feature type="repeat" description="TPR" evidence="2">
    <location>
        <begin position="221"/>
        <end position="254"/>
    </location>
</feature>
<dbReference type="GO" id="GO:0042026">
    <property type="term" value="P:protein refolding"/>
    <property type="evidence" value="ECO:0007669"/>
    <property type="project" value="TreeGrafter"/>
</dbReference>
<name>Q1Q116_KUEST</name>
<feature type="compositionally biased region" description="Basic and acidic residues" evidence="3">
    <location>
        <begin position="78"/>
        <end position="90"/>
    </location>
</feature>
<evidence type="ECO:0000256" key="1">
    <source>
        <dbReference type="ARBA" id="ARBA00023186"/>
    </source>
</evidence>
<dbReference type="PRINTS" id="PR00625">
    <property type="entry name" value="JDOMAIN"/>
</dbReference>
<dbReference type="SMART" id="SM00271">
    <property type="entry name" value="DnaJ"/>
    <property type="match status" value="1"/>
</dbReference>
<evidence type="ECO:0000313" key="7">
    <source>
        <dbReference type="EMBL" id="SOH05269.1"/>
    </source>
</evidence>
<dbReference type="EMBL" id="CT573071">
    <property type="protein sequence ID" value="CAJ73697.1"/>
    <property type="molecule type" value="Genomic_DNA"/>
</dbReference>
<reference evidence="8" key="3">
    <citation type="submission" date="2017-10" db="EMBL/GenBank/DDBJ databases">
        <authorList>
            <person name="Frank J."/>
        </authorList>
    </citation>
    <scope>NUCLEOTIDE SEQUENCE [LARGE SCALE GENOMIC DNA]</scope>
</reference>
<dbReference type="SUPFAM" id="SSF48452">
    <property type="entry name" value="TPR-like"/>
    <property type="match status" value="1"/>
</dbReference>
<feature type="domain" description="J" evidence="4">
    <location>
        <begin position="3"/>
        <end position="69"/>
    </location>
</feature>
<dbReference type="SMART" id="SM00028">
    <property type="entry name" value="TPR"/>
    <property type="match status" value="2"/>
</dbReference>
<protein>
    <submittedName>
        <fullName evidence="6">Heat shock protein DnaJ-like protein</fullName>
    </submittedName>
    <submittedName>
        <fullName evidence="7">Strongly similar to heat shock protein DnaJ</fullName>
    </submittedName>
</protein>
<dbReference type="GO" id="GO:0005737">
    <property type="term" value="C:cytoplasm"/>
    <property type="evidence" value="ECO:0007669"/>
    <property type="project" value="TreeGrafter"/>
</dbReference>
<feature type="region of interest" description="Disordered" evidence="3">
    <location>
        <begin position="66"/>
        <end position="90"/>
    </location>
</feature>
<organism evidence="5">
    <name type="scientific">Kuenenia stuttgartiensis</name>
    <dbReference type="NCBI Taxonomy" id="174633"/>
    <lineage>
        <taxon>Bacteria</taxon>
        <taxon>Pseudomonadati</taxon>
        <taxon>Planctomycetota</taxon>
        <taxon>Candidatus Brocadiia</taxon>
        <taxon>Candidatus Brocadiales</taxon>
        <taxon>Candidatus Brocadiaceae</taxon>
        <taxon>Candidatus Kuenenia</taxon>
    </lineage>
</organism>
<keyword evidence="6" id="KW-0346">Stress response</keyword>